<feature type="region of interest" description="Disordered" evidence="1">
    <location>
        <begin position="15"/>
        <end position="34"/>
    </location>
</feature>
<name>A0A0J1EBL7_RHOIS</name>
<evidence type="ECO:0000313" key="2">
    <source>
        <dbReference type="EMBL" id="KLU02939.1"/>
    </source>
</evidence>
<gene>
    <name evidence="2" type="ORF">RISK_005235</name>
</gene>
<dbReference type="Proteomes" id="UP000036367">
    <property type="component" value="Unassembled WGS sequence"/>
</dbReference>
<sequence length="82" mass="8783">MVFALLDHRLPSVTTSWPHSRTRAPGKPEQNATTLIGPLATDSSGQVAPGLQGCGGRSIATYQLIRSVLHQSSNTPFKNPCR</sequence>
<protein>
    <submittedName>
        <fullName evidence="2">Uncharacterized protein</fullName>
    </submittedName>
</protein>
<comment type="caution">
    <text evidence="2">The sequence shown here is derived from an EMBL/GenBank/DDBJ whole genome shotgun (WGS) entry which is preliminary data.</text>
</comment>
<accession>A0A0J1EBL7</accession>
<organism evidence="2 3">
    <name type="scientific">Rhodopirellula islandica</name>
    <dbReference type="NCBI Taxonomy" id="595434"/>
    <lineage>
        <taxon>Bacteria</taxon>
        <taxon>Pseudomonadati</taxon>
        <taxon>Planctomycetota</taxon>
        <taxon>Planctomycetia</taxon>
        <taxon>Pirellulales</taxon>
        <taxon>Pirellulaceae</taxon>
        <taxon>Rhodopirellula</taxon>
    </lineage>
</organism>
<dbReference type="STRING" id="595434.RISK_005235"/>
<dbReference type="AlphaFoldDB" id="A0A0J1EBL7"/>
<proteinExistence type="predicted"/>
<dbReference type="PATRIC" id="fig|595434.4.peg.4970"/>
<evidence type="ECO:0000256" key="1">
    <source>
        <dbReference type="SAM" id="MobiDB-lite"/>
    </source>
</evidence>
<reference evidence="2" key="1">
    <citation type="submission" date="2015-05" db="EMBL/GenBank/DDBJ databases">
        <title>Permanent draft genome of Rhodopirellula islandicus K833.</title>
        <authorList>
            <person name="Kizina J."/>
            <person name="Richter M."/>
            <person name="Glockner F.O."/>
            <person name="Harder J."/>
        </authorList>
    </citation>
    <scope>NUCLEOTIDE SEQUENCE [LARGE SCALE GENOMIC DNA]</scope>
    <source>
        <strain evidence="2">K833</strain>
    </source>
</reference>
<keyword evidence="3" id="KW-1185">Reference proteome</keyword>
<evidence type="ECO:0000313" key="3">
    <source>
        <dbReference type="Proteomes" id="UP000036367"/>
    </source>
</evidence>
<dbReference type="EMBL" id="LECT01000043">
    <property type="protein sequence ID" value="KLU02939.1"/>
    <property type="molecule type" value="Genomic_DNA"/>
</dbReference>